<keyword evidence="2" id="KW-0732">Signal</keyword>
<dbReference type="GO" id="GO:0003948">
    <property type="term" value="F:N4-(beta-N-acetylglucosaminyl)-L-asparaginase activity"/>
    <property type="evidence" value="ECO:0007669"/>
    <property type="project" value="TreeGrafter"/>
</dbReference>
<dbReference type="GO" id="GO:0005764">
    <property type="term" value="C:lysosome"/>
    <property type="evidence" value="ECO:0007669"/>
    <property type="project" value="TreeGrafter"/>
</dbReference>
<accession>A0A914DMF4</accession>
<evidence type="ECO:0000256" key="2">
    <source>
        <dbReference type="SAM" id="SignalP"/>
    </source>
</evidence>
<organism evidence="3 4">
    <name type="scientific">Acrobeloides nanus</name>
    <dbReference type="NCBI Taxonomy" id="290746"/>
    <lineage>
        <taxon>Eukaryota</taxon>
        <taxon>Metazoa</taxon>
        <taxon>Ecdysozoa</taxon>
        <taxon>Nematoda</taxon>
        <taxon>Chromadorea</taxon>
        <taxon>Rhabditida</taxon>
        <taxon>Tylenchina</taxon>
        <taxon>Cephalobomorpha</taxon>
        <taxon>Cephaloboidea</taxon>
        <taxon>Cephalobidae</taxon>
        <taxon>Acrobeloides</taxon>
    </lineage>
</organism>
<dbReference type="AlphaFoldDB" id="A0A914DMF4"/>
<evidence type="ECO:0000313" key="3">
    <source>
        <dbReference type="Proteomes" id="UP000887540"/>
    </source>
</evidence>
<dbReference type="PANTHER" id="PTHR10188:SF6">
    <property type="entry name" value="N(4)-(BETA-N-ACETYLGLUCOSAMINYL)-L-ASPARAGINASE"/>
    <property type="match status" value="1"/>
</dbReference>
<proteinExistence type="inferred from homology"/>
<dbReference type="InterPro" id="IPR029055">
    <property type="entry name" value="Ntn_hydrolases_N"/>
</dbReference>
<dbReference type="InterPro" id="IPR000246">
    <property type="entry name" value="Peptidase_T2"/>
</dbReference>
<protein>
    <submittedName>
        <fullName evidence="4">N(4)-(Beta-N-acetylglucosaminyl)-L-asparaginase</fullName>
    </submittedName>
</protein>
<keyword evidence="3" id="KW-1185">Reference proteome</keyword>
<dbReference type="PANTHER" id="PTHR10188">
    <property type="entry name" value="L-ASPARAGINASE"/>
    <property type="match status" value="1"/>
</dbReference>
<evidence type="ECO:0000256" key="1">
    <source>
        <dbReference type="ARBA" id="ARBA00010872"/>
    </source>
</evidence>
<feature type="signal peptide" evidence="2">
    <location>
        <begin position="1"/>
        <end position="17"/>
    </location>
</feature>
<dbReference type="Pfam" id="PF01112">
    <property type="entry name" value="Asparaginase_2"/>
    <property type="match status" value="1"/>
</dbReference>
<evidence type="ECO:0000313" key="4">
    <source>
        <dbReference type="WBParaSite" id="ACRNAN_scaffold2974.g15011.t1"/>
    </source>
</evidence>
<name>A0A914DMF4_9BILA</name>
<dbReference type="WBParaSite" id="ACRNAN_scaffold2974.g15011.t1">
    <property type="protein sequence ID" value="ACRNAN_scaffold2974.g15011.t1"/>
    <property type="gene ID" value="ACRNAN_scaffold2974.g15011"/>
</dbReference>
<dbReference type="SUPFAM" id="SSF56235">
    <property type="entry name" value="N-terminal nucleophile aminohydrolases (Ntn hydrolases)"/>
    <property type="match status" value="1"/>
</dbReference>
<sequence length="245" mass="26699">MYLLVVILTAIYACSYAANLPLIVSTWANPGFRSASQNAWDFIKVNNGQGLGALVEGLVTCQTLQCDTTVGYGGSPDEDGETTLDALVMDGTNHQMGAVGALRRVKDAARVAWAVMNYTQHSLLVGDQATAFAVKMGFINESLTTNVSIKLHKDWLDNKCQPNFWQIIYPAQKNPLLAKMTGAMMQIYVAQFGSNKDFAKVILIGCQRTADSVVAIVLRLEIIEILRIVMIKVINALDGLVVENV</sequence>
<reference evidence="4" key="1">
    <citation type="submission" date="2022-11" db="UniProtKB">
        <authorList>
            <consortium name="WormBaseParasite"/>
        </authorList>
    </citation>
    <scope>IDENTIFICATION</scope>
</reference>
<dbReference type="Proteomes" id="UP000887540">
    <property type="component" value="Unplaced"/>
</dbReference>
<feature type="chain" id="PRO_5036780079" evidence="2">
    <location>
        <begin position="18"/>
        <end position="245"/>
    </location>
</feature>
<comment type="similarity">
    <text evidence="1">Belongs to the Ntn-hydrolase family.</text>
</comment>